<dbReference type="InterPro" id="IPR036291">
    <property type="entry name" value="NAD(P)-bd_dom_sf"/>
</dbReference>
<dbReference type="RefSeq" id="WP_087881847.1">
    <property type="nucleotide sequence ID" value="NZ_LT828562.1"/>
</dbReference>
<reference evidence="3 4" key="1">
    <citation type="submission" date="2017-03" db="EMBL/GenBank/DDBJ databases">
        <authorList>
            <person name="Afonso C.L."/>
            <person name="Miller P.J."/>
            <person name="Scott M.A."/>
            <person name="Spackman E."/>
            <person name="Goraichik I."/>
            <person name="Dimitrov K.M."/>
            <person name="Suarez D.L."/>
            <person name="Swayne D.E."/>
        </authorList>
    </citation>
    <scope>NUCLEOTIDE SEQUENCE [LARGE SCALE GENOMIC DNA]</scope>
    <source>
        <strain evidence="3">PRJEB14757</strain>
    </source>
</reference>
<evidence type="ECO:0000313" key="3">
    <source>
        <dbReference type="EMBL" id="SLM30566.1"/>
    </source>
</evidence>
<accession>A0A1W1HDQ0</accession>
<dbReference type="Gene3D" id="3.40.50.720">
    <property type="entry name" value="NAD(P)-binding Rossmann-like Domain"/>
    <property type="match status" value="1"/>
</dbReference>
<name>A0A1W1HDQ0_9BACT</name>
<keyword evidence="2 3" id="KW-0560">Oxidoreductase</keyword>
<dbReference type="PANTHER" id="PTHR44196">
    <property type="entry name" value="DEHYDROGENASE/REDUCTASE SDR FAMILY MEMBER 7B"/>
    <property type="match status" value="1"/>
</dbReference>
<organism evidence="3 4">
    <name type="scientific">Desulfamplus magnetovallimortis</name>
    <dbReference type="NCBI Taxonomy" id="1246637"/>
    <lineage>
        <taxon>Bacteria</taxon>
        <taxon>Pseudomonadati</taxon>
        <taxon>Thermodesulfobacteriota</taxon>
        <taxon>Desulfobacteria</taxon>
        <taxon>Desulfobacterales</taxon>
        <taxon>Desulfobacteraceae</taxon>
        <taxon>Desulfamplus</taxon>
    </lineage>
</organism>
<dbReference type="Pfam" id="PF00106">
    <property type="entry name" value="adh_short"/>
    <property type="match status" value="1"/>
</dbReference>
<keyword evidence="4" id="KW-1185">Reference proteome</keyword>
<dbReference type="PANTHER" id="PTHR44196:SF1">
    <property type="entry name" value="DEHYDROGENASE_REDUCTASE SDR FAMILY MEMBER 7B"/>
    <property type="match status" value="1"/>
</dbReference>
<dbReference type="EMBL" id="FWEV01000148">
    <property type="protein sequence ID" value="SLM30566.1"/>
    <property type="molecule type" value="Genomic_DNA"/>
</dbReference>
<proteinExistence type="inferred from homology"/>
<dbReference type="EC" id="1.-.-.-" evidence="3"/>
<dbReference type="AlphaFoldDB" id="A0A1W1HDQ0"/>
<dbReference type="InterPro" id="IPR002347">
    <property type="entry name" value="SDR_fam"/>
</dbReference>
<dbReference type="GO" id="GO:0016491">
    <property type="term" value="F:oxidoreductase activity"/>
    <property type="evidence" value="ECO:0007669"/>
    <property type="project" value="UniProtKB-KW"/>
</dbReference>
<dbReference type="STRING" id="1246637.MTBBW1_2310014"/>
<evidence type="ECO:0000256" key="1">
    <source>
        <dbReference type="ARBA" id="ARBA00006484"/>
    </source>
</evidence>
<comment type="similarity">
    <text evidence="1">Belongs to the short-chain dehydrogenases/reductases (SDR) family.</text>
</comment>
<dbReference type="Proteomes" id="UP000191931">
    <property type="component" value="Unassembled WGS sequence"/>
</dbReference>
<dbReference type="GO" id="GO:0016020">
    <property type="term" value="C:membrane"/>
    <property type="evidence" value="ECO:0007669"/>
    <property type="project" value="TreeGrafter"/>
</dbReference>
<protein>
    <submittedName>
        <fullName evidence="3">Putative enzyme</fullName>
        <ecNumber evidence="3">1.-.-.-</ecNumber>
    </submittedName>
</protein>
<evidence type="ECO:0000256" key="2">
    <source>
        <dbReference type="ARBA" id="ARBA00023002"/>
    </source>
</evidence>
<evidence type="ECO:0000313" key="4">
    <source>
        <dbReference type="Proteomes" id="UP000191931"/>
    </source>
</evidence>
<gene>
    <name evidence="3" type="ORF">MTBBW1_2310014</name>
</gene>
<dbReference type="SUPFAM" id="SSF51735">
    <property type="entry name" value="NAD(P)-binding Rossmann-fold domains"/>
    <property type="match status" value="1"/>
</dbReference>
<sequence>MNKFEGKVVLLTGASEGIGRALSMKFAEQGAKLVLAARNKTRLQELKTEIESIGGKALVVPTDITDIESCKNLILDH</sequence>
<dbReference type="OrthoDB" id="9780084at2"/>